<dbReference type="GO" id="GO:1904680">
    <property type="term" value="F:peptide transmembrane transporter activity"/>
    <property type="evidence" value="ECO:0007669"/>
    <property type="project" value="TreeGrafter"/>
</dbReference>
<dbReference type="RefSeq" id="WP_114533442.1">
    <property type="nucleotide sequence ID" value="NZ_QQBH01000043.1"/>
</dbReference>
<dbReference type="Gene3D" id="3.10.105.10">
    <property type="entry name" value="Dipeptide-binding Protein, Domain 3"/>
    <property type="match status" value="1"/>
</dbReference>
<evidence type="ECO:0000256" key="1">
    <source>
        <dbReference type="ARBA" id="ARBA00004196"/>
    </source>
</evidence>
<feature type="chain" id="PRO_5039596770" evidence="5">
    <location>
        <begin position="26"/>
        <end position="524"/>
    </location>
</feature>
<dbReference type="GO" id="GO:0043190">
    <property type="term" value="C:ATP-binding cassette (ABC) transporter complex"/>
    <property type="evidence" value="ECO:0007669"/>
    <property type="project" value="InterPro"/>
</dbReference>
<reference evidence="7 8" key="1">
    <citation type="submission" date="2018-07" db="EMBL/GenBank/DDBJ databases">
        <title>Genome guided investigation of antibiotics producing actinomycetales strain isolated from a Macau mangrove ecosystem.</title>
        <authorList>
            <person name="Hu D."/>
        </authorList>
    </citation>
    <scope>NUCLEOTIDE SEQUENCE [LARGE SCALE GENOMIC DNA]</scope>
    <source>
        <strain evidence="7 8">2297</strain>
    </source>
</reference>
<dbReference type="PANTHER" id="PTHR30290:SF10">
    <property type="entry name" value="PERIPLASMIC OLIGOPEPTIDE-BINDING PROTEIN-RELATED"/>
    <property type="match status" value="1"/>
</dbReference>
<dbReference type="Gene3D" id="3.40.190.10">
    <property type="entry name" value="Periplasmic binding protein-like II"/>
    <property type="match status" value="1"/>
</dbReference>
<feature type="domain" description="Solute-binding protein family 5" evidence="6">
    <location>
        <begin position="76"/>
        <end position="441"/>
    </location>
</feature>
<evidence type="ECO:0000313" key="8">
    <source>
        <dbReference type="Proteomes" id="UP000253742"/>
    </source>
</evidence>
<evidence type="ECO:0000259" key="6">
    <source>
        <dbReference type="Pfam" id="PF00496"/>
    </source>
</evidence>
<evidence type="ECO:0000256" key="5">
    <source>
        <dbReference type="SAM" id="SignalP"/>
    </source>
</evidence>
<dbReference type="OrthoDB" id="9801912at2"/>
<sequence length="524" mass="57681">MRSAKYFSMTSVVFMLVSASLSGCSMEGLDSESRITVGISDNVLSLDPASGYDPGSWIVFNNVFQTLLTFPVGAVEPQPELAEECSFTDSEVRVYRCTLKEGTEFSNGEKLDSSDVKFTFDRTLAIKDSNGPAVMFQSLDSVETPDDRTVVFNLKSPDATFPSKIASGAGSIVSKSDYPPVSLRKDGKAVGSGPYKLTSFDDTGATFVANEKYAGSAKVKSEEIELKFFHGDTKSFKNSLIDDRVDIAYRGLTAKDLSEIQDRGADEGLDVAEGTGMEVKHLVFNVDDPVAGNLGVRKAIAHLLDREELTAAVYKDTTVPLYSLVPTGIVGHDTAFFDEYGARPSREAAKEALEDAGVTKKVTLTLWSTPTRYGPSTDDEMRVISEQLNRSGLFETVVKSIDFEQYEKNISEGKYGVYVKGWVPDYPDPENFTTPFFGAGNVLGNNYSNEEITQTLLPRAAASQDRSAAQEDFARLQHIVATEVPMLPIWQSKQHLVVKKNLRGYQHCLDASTIFRFWELHRTE</sequence>
<dbReference type="Gene3D" id="3.90.76.10">
    <property type="entry name" value="Dipeptide-binding Protein, Domain 1"/>
    <property type="match status" value="1"/>
</dbReference>
<dbReference type="InterPro" id="IPR030678">
    <property type="entry name" value="Peptide/Ni-bd"/>
</dbReference>
<accession>A0A369V1B3</accession>
<protein>
    <submittedName>
        <fullName evidence="7">ABC transporter substrate-binding protein</fullName>
    </submittedName>
</protein>
<dbReference type="AlphaFoldDB" id="A0A369V1B3"/>
<dbReference type="GO" id="GO:0015833">
    <property type="term" value="P:peptide transport"/>
    <property type="evidence" value="ECO:0007669"/>
    <property type="project" value="TreeGrafter"/>
</dbReference>
<dbReference type="SUPFAM" id="SSF53850">
    <property type="entry name" value="Periplasmic binding protein-like II"/>
    <property type="match status" value="1"/>
</dbReference>
<feature type="signal peptide" evidence="5">
    <location>
        <begin position="1"/>
        <end position="25"/>
    </location>
</feature>
<name>A0A369V1B3_9ACTN</name>
<comment type="similarity">
    <text evidence="2">Belongs to the bacterial solute-binding protein 5 family.</text>
</comment>
<evidence type="ECO:0000313" key="7">
    <source>
        <dbReference type="EMBL" id="RDD84359.1"/>
    </source>
</evidence>
<dbReference type="InterPro" id="IPR000914">
    <property type="entry name" value="SBP_5_dom"/>
</dbReference>
<dbReference type="InterPro" id="IPR039424">
    <property type="entry name" value="SBP_5"/>
</dbReference>
<evidence type="ECO:0000256" key="4">
    <source>
        <dbReference type="ARBA" id="ARBA00022729"/>
    </source>
</evidence>
<evidence type="ECO:0000256" key="3">
    <source>
        <dbReference type="ARBA" id="ARBA00022448"/>
    </source>
</evidence>
<comment type="caution">
    <text evidence="7">The sequence shown here is derived from an EMBL/GenBank/DDBJ whole genome shotgun (WGS) entry which is preliminary data.</text>
</comment>
<dbReference type="PROSITE" id="PS51257">
    <property type="entry name" value="PROKAR_LIPOPROTEIN"/>
    <property type="match status" value="1"/>
</dbReference>
<dbReference type="GO" id="GO:0030313">
    <property type="term" value="C:cell envelope"/>
    <property type="evidence" value="ECO:0007669"/>
    <property type="project" value="UniProtKB-SubCell"/>
</dbReference>
<dbReference type="GO" id="GO:0042597">
    <property type="term" value="C:periplasmic space"/>
    <property type="evidence" value="ECO:0007669"/>
    <property type="project" value="UniProtKB-ARBA"/>
</dbReference>
<keyword evidence="3" id="KW-0813">Transport</keyword>
<dbReference type="PIRSF" id="PIRSF002741">
    <property type="entry name" value="MppA"/>
    <property type="match status" value="1"/>
</dbReference>
<dbReference type="PANTHER" id="PTHR30290">
    <property type="entry name" value="PERIPLASMIC BINDING COMPONENT OF ABC TRANSPORTER"/>
    <property type="match status" value="1"/>
</dbReference>
<gene>
    <name evidence="7" type="ORF">DVZ84_35735</name>
</gene>
<organism evidence="7 8">
    <name type="scientific">Streptomyces parvulus</name>
    <dbReference type="NCBI Taxonomy" id="146923"/>
    <lineage>
        <taxon>Bacteria</taxon>
        <taxon>Bacillati</taxon>
        <taxon>Actinomycetota</taxon>
        <taxon>Actinomycetes</taxon>
        <taxon>Kitasatosporales</taxon>
        <taxon>Streptomycetaceae</taxon>
        <taxon>Streptomyces</taxon>
    </lineage>
</organism>
<dbReference type="EMBL" id="QQBH01000043">
    <property type="protein sequence ID" value="RDD84359.1"/>
    <property type="molecule type" value="Genomic_DNA"/>
</dbReference>
<keyword evidence="4 5" id="KW-0732">Signal</keyword>
<proteinExistence type="inferred from homology"/>
<evidence type="ECO:0000256" key="2">
    <source>
        <dbReference type="ARBA" id="ARBA00005695"/>
    </source>
</evidence>
<dbReference type="Proteomes" id="UP000253742">
    <property type="component" value="Unassembled WGS sequence"/>
</dbReference>
<comment type="subcellular location">
    <subcellularLocation>
        <location evidence="1">Cell envelope</location>
    </subcellularLocation>
</comment>
<dbReference type="Pfam" id="PF00496">
    <property type="entry name" value="SBP_bac_5"/>
    <property type="match status" value="1"/>
</dbReference>